<reference evidence="9" key="2">
    <citation type="submission" date="2022-06" db="EMBL/GenBank/DDBJ databases">
        <title>Xiashengella guii gen. nov. sp. nov., a bacterium isolated form anaerobic digestion tank.</title>
        <authorList>
            <person name="Huang H."/>
        </authorList>
    </citation>
    <scope>NUCLEOTIDE SEQUENCE</scope>
    <source>
        <strain evidence="9">Ai-910</strain>
    </source>
</reference>
<dbReference type="GO" id="GO:0160147">
    <property type="term" value="F:tRNA pseudouridine(38-40) synthase activity"/>
    <property type="evidence" value="ECO:0007669"/>
    <property type="project" value="UniProtKB-EC"/>
</dbReference>
<dbReference type="Gene3D" id="3.30.70.580">
    <property type="entry name" value="Pseudouridine synthase I, catalytic domain, N-terminal subdomain"/>
    <property type="match status" value="1"/>
</dbReference>
<dbReference type="Proteomes" id="UP001056426">
    <property type="component" value="Chromosome"/>
</dbReference>
<proteinExistence type="inferred from homology"/>
<sequence length="257" mass="29228">MPRYFIELAYKGTNFCGWQRQAKGASVQEEIEKALSVILRQPITITGAGRTDTGVHARYMVAHFDTESNLDEIPNLAERLSGILPFDIAIFSVTRVSDEAHSRFGAISRRYEYKIICRKDPFWNDLAAKVNFQPDVKAMNDAAAMLLTYEDFTSFCKLHGGNKTNICRVKKAEWKREGDLYTFTIEADRFLRNMVRAIVGTLLDVGRGKLTVNDFREIIEARDRGRASTSAPARGLYLVDVAYPPEVFQRKTEIIPY</sequence>
<evidence type="ECO:0000256" key="7">
    <source>
        <dbReference type="RuleBase" id="RU003792"/>
    </source>
</evidence>
<dbReference type="FunFam" id="3.30.70.580:FF:000001">
    <property type="entry name" value="tRNA pseudouridine synthase A"/>
    <property type="match status" value="1"/>
</dbReference>
<dbReference type="PANTHER" id="PTHR11142">
    <property type="entry name" value="PSEUDOURIDYLATE SYNTHASE"/>
    <property type="match status" value="1"/>
</dbReference>
<evidence type="ECO:0000313" key="10">
    <source>
        <dbReference type="Proteomes" id="UP001056426"/>
    </source>
</evidence>
<dbReference type="EC" id="5.4.99.12" evidence="4"/>
<comment type="catalytic activity">
    <reaction evidence="4 7">
        <text>uridine(38/39/40) in tRNA = pseudouridine(38/39/40) in tRNA</text>
        <dbReference type="Rhea" id="RHEA:22376"/>
        <dbReference type="Rhea" id="RHEA-COMP:10085"/>
        <dbReference type="Rhea" id="RHEA-COMP:10087"/>
        <dbReference type="ChEBI" id="CHEBI:65314"/>
        <dbReference type="ChEBI" id="CHEBI:65315"/>
        <dbReference type="EC" id="5.4.99.12"/>
    </reaction>
</comment>
<dbReference type="CDD" id="cd02570">
    <property type="entry name" value="PseudoU_synth_EcTruA"/>
    <property type="match status" value="1"/>
</dbReference>
<evidence type="ECO:0000256" key="3">
    <source>
        <dbReference type="ARBA" id="ARBA00023235"/>
    </source>
</evidence>
<dbReference type="EMBL" id="CP098400">
    <property type="protein sequence ID" value="URW78587.1"/>
    <property type="molecule type" value="Genomic_DNA"/>
</dbReference>
<keyword evidence="10" id="KW-1185">Reference proteome</keyword>
<comment type="caution">
    <text evidence="4">Lacks conserved residue(s) required for the propagation of feature annotation.</text>
</comment>
<dbReference type="InterPro" id="IPR020097">
    <property type="entry name" value="PsdUridine_synth_TruA_a/b_dom"/>
</dbReference>
<dbReference type="InterPro" id="IPR020094">
    <property type="entry name" value="TruA/RsuA/RluB/E/F_N"/>
</dbReference>
<reference evidence="9" key="1">
    <citation type="submission" date="2022-05" db="EMBL/GenBank/DDBJ databases">
        <authorList>
            <person name="Sun X."/>
        </authorList>
    </citation>
    <scope>NUCLEOTIDE SEQUENCE</scope>
    <source>
        <strain evidence="9">Ai-910</strain>
    </source>
</reference>
<evidence type="ECO:0000313" key="9">
    <source>
        <dbReference type="EMBL" id="URW78587.1"/>
    </source>
</evidence>
<dbReference type="GO" id="GO:0031119">
    <property type="term" value="P:tRNA pseudouridine synthesis"/>
    <property type="evidence" value="ECO:0007669"/>
    <property type="project" value="UniProtKB-UniRule"/>
</dbReference>
<dbReference type="InterPro" id="IPR001406">
    <property type="entry name" value="PsdUridine_synth_TruA"/>
</dbReference>
<feature type="active site" description="Nucleophile" evidence="4 5">
    <location>
        <position position="52"/>
    </location>
</feature>
<dbReference type="GO" id="GO:0003723">
    <property type="term" value="F:RNA binding"/>
    <property type="evidence" value="ECO:0007669"/>
    <property type="project" value="InterPro"/>
</dbReference>
<protein>
    <recommendedName>
        <fullName evidence="4">tRNA pseudouridine synthase A</fullName>
        <ecNumber evidence="4">5.4.99.12</ecNumber>
    </recommendedName>
    <alternativeName>
        <fullName evidence="4">tRNA pseudouridine(38-40) synthase</fullName>
    </alternativeName>
    <alternativeName>
        <fullName evidence="4">tRNA pseudouridylate synthase I</fullName>
    </alternativeName>
    <alternativeName>
        <fullName evidence="4">tRNA-uridine isomerase I</fullName>
    </alternativeName>
</protein>
<keyword evidence="3 4" id="KW-0413">Isomerase</keyword>
<dbReference type="HAMAP" id="MF_00171">
    <property type="entry name" value="TruA"/>
    <property type="match status" value="1"/>
</dbReference>
<comment type="similarity">
    <text evidence="1 4 7">Belongs to the tRNA pseudouridine synthase TruA family.</text>
</comment>
<feature type="domain" description="Pseudouridine synthase I TruA alpha/beta" evidence="8">
    <location>
        <begin position="9"/>
        <end position="102"/>
    </location>
</feature>
<dbReference type="Pfam" id="PF01416">
    <property type="entry name" value="PseudoU_synth_1"/>
    <property type="match status" value="2"/>
</dbReference>
<dbReference type="SUPFAM" id="SSF55120">
    <property type="entry name" value="Pseudouridine synthase"/>
    <property type="match status" value="1"/>
</dbReference>
<dbReference type="InterPro" id="IPR020095">
    <property type="entry name" value="PsdUridine_synth_TruA_C"/>
</dbReference>
<dbReference type="KEGG" id="alkq:M9189_06885"/>
<comment type="function">
    <text evidence="4">Formation of pseudouridine at positions 38, 39 and 40 in the anticodon stem and loop of transfer RNAs.</text>
</comment>
<dbReference type="PIRSF" id="PIRSF001430">
    <property type="entry name" value="tRNA_psdUrid_synth"/>
    <property type="match status" value="1"/>
</dbReference>
<gene>
    <name evidence="4 9" type="primary">truA</name>
    <name evidence="9" type="ORF">M9189_06885</name>
</gene>
<name>A0A9J6ZLP8_9BACT</name>
<organism evidence="9 10">
    <name type="scientific">Xiashengella succiniciproducens</name>
    <dbReference type="NCBI Taxonomy" id="2949635"/>
    <lineage>
        <taxon>Bacteria</taxon>
        <taxon>Pseudomonadati</taxon>
        <taxon>Bacteroidota</taxon>
        <taxon>Bacteroidia</taxon>
        <taxon>Marinilabiliales</taxon>
        <taxon>Marinilabiliaceae</taxon>
        <taxon>Xiashengella</taxon>
    </lineage>
</organism>
<dbReference type="RefSeq" id="WP_250721951.1">
    <property type="nucleotide sequence ID" value="NZ_CP098400.1"/>
</dbReference>
<comment type="subunit">
    <text evidence="4">Homodimer.</text>
</comment>
<dbReference type="PANTHER" id="PTHR11142:SF0">
    <property type="entry name" value="TRNA PSEUDOURIDINE SYNTHASE-LIKE 1"/>
    <property type="match status" value="1"/>
</dbReference>
<evidence type="ECO:0000256" key="6">
    <source>
        <dbReference type="PIRSR" id="PIRSR001430-2"/>
    </source>
</evidence>
<dbReference type="InterPro" id="IPR020103">
    <property type="entry name" value="PsdUridine_synth_cat_dom_sf"/>
</dbReference>
<feature type="binding site" evidence="4 6">
    <location>
        <position position="111"/>
    </location>
    <ligand>
        <name>substrate</name>
    </ligand>
</feature>
<dbReference type="NCBIfam" id="TIGR00071">
    <property type="entry name" value="hisT_truA"/>
    <property type="match status" value="1"/>
</dbReference>
<dbReference type="AlphaFoldDB" id="A0A9J6ZLP8"/>
<evidence type="ECO:0000256" key="1">
    <source>
        <dbReference type="ARBA" id="ARBA00009375"/>
    </source>
</evidence>
<keyword evidence="2 4" id="KW-0819">tRNA processing</keyword>
<dbReference type="Gene3D" id="3.30.70.660">
    <property type="entry name" value="Pseudouridine synthase I, catalytic domain, C-terminal subdomain"/>
    <property type="match status" value="1"/>
</dbReference>
<evidence type="ECO:0000256" key="4">
    <source>
        <dbReference type="HAMAP-Rule" id="MF_00171"/>
    </source>
</evidence>
<evidence type="ECO:0000256" key="2">
    <source>
        <dbReference type="ARBA" id="ARBA00022694"/>
    </source>
</evidence>
<evidence type="ECO:0000256" key="5">
    <source>
        <dbReference type="PIRSR" id="PIRSR001430-1"/>
    </source>
</evidence>
<accession>A0A9J6ZLP8</accession>
<feature type="domain" description="Pseudouridine synthase I TruA alpha/beta" evidence="8">
    <location>
        <begin position="142"/>
        <end position="244"/>
    </location>
</feature>
<evidence type="ECO:0000259" key="8">
    <source>
        <dbReference type="Pfam" id="PF01416"/>
    </source>
</evidence>